<evidence type="ECO:0000313" key="2">
    <source>
        <dbReference type="EMBL" id="KMO83580.1"/>
    </source>
</evidence>
<feature type="domain" description="FAD-binding" evidence="1">
    <location>
        <begin position="2"/>
        <end position="313"/>
    </location>
</feature>
<sequence>MRVVICGAGIAGLTLANRLATSGADTVLLERSPVPRPEGYMIDFFGPGYDTAAAMGLLPALRAVSYDIDEAQLVNEHGRCRARVRPALFAEQGLLDLMRPDLERVLREALPAAVDLRFGSAVCDVADLGDGIRVTLEDGSQVDADLLVGADGLHSTVRRLVFGPDSMFLRYLGFHTAAFTFHDTGIRSAMVGHFCLTDSIDRQVGLYALRDGRIAVLAVHRCPDSTPPDDVRSAIRQAYSGLGWLVPDVLDRCPAEHIYYDQVAQVVMSSWHKGRVVLLGDAGYAVSLIAGQGASLAMAGAYVLADRLHEAESIEEALLDFEAVWRPMAEEKQRKGRAGTRWFLPSSAWQIRVRHVVLRCTRLPFVDHLVATALVGKSSGAILEPDRTRMAKSLRTALAAPTVLYANGFGWLLGRRFLCLTHTGRRSGHRYRTVLEVIGADRGADEYLVIAGFGRSSDWLRNIEAHDDFEVIVGRDRFSAVHRVLSGAEAESAMASYERAHRWIVPLIRRVLTRLLGWRYDSSPAARARLARQLPVVALSPRSPS</sequence>
<dbReference type="InterPro" id="IPR004378">
    <property type="entry name" value="F420H2_quin_Rdtase"/>
</dbReference>
<dbReference type="RefSeq" id="WP_082162062.1">
    <property type="nucleotide sequence ID" value="NZ_JYNX01000022.1"/>
</dbReference>
<dbReference type="NCBIfam" id="TIGR00026">
    <property type="entry name" value="hi_GC_TIGR00026"/>
    <property type="match status" value="1"/>
</dbReference>
<organism evidence="2 3">
    <name type="scientific">Mycolicibacterium chubuense</name>
    <name type="common">Mycobacterium chubuense</name>
    <dbReference type="NCBI Taxonomy" id="1800"/>
    <lineage>
        <taxon>Bacteria</taxon>
        <taxon>Bacillati</taxon>
        <taxon>Actinomycetota</taxon>
        <taxon>Actinomycetes</taxon>
        <taxon>Mycobacteriales</taxon>
        <taxon>Mycobacteriaceae</taxon>
        <taxon>Mycolicibacterium</taxon>
    </lineage>
</organism>
<name>A0A0J6WJU4_MYCCU</name>
<dbReference type="Gene3D" id="3.30.9.10">
    <property type="entry name" value="D-Amino Acid Oxidase, subunit A, domain 2"/>
    <property type="match status" value="1"/>
</dbReference>
<evidence type="ECO:0000313" key="3">
    <source>
        <dbReference type="Proteomes" id="UP000036176"/>
    </source>
</evidence>
<dbReference type="GO" id="GO:0071949">
    <property type="term" value="F:FAD binding"/>
    <property type="evidence" value="ECO:0007669"/>
    <property type="project" value="InterPro"/>
</dbReference>
<dbReference type="AlphaFoldDB" id="A0A0J6WJU4"/>
<dbReference type="InterPro" id="IPR051704">
    <property type="entry name" value="FAD_aromatic-hydroxylase"/>
</dbReference>
<evidence type="ECO:0000259" key="1">
    <source>
        <dbReference type="Pfam" id="PF01494"/>
    </source>
</evidence>
<dbReference type="InterPro" id="IPR012349">
    <property type="entry name" value="Split_barrel_FMN-bd"/>
</dbReference>
<dbReference type="SUPFAM" id="SSF51905">
    <property type="entry name" value="FAD/NAD(P)-binding domain"/>
    <property type="match status" value="1"/>
</dbReference>
<keyword evidence="2" id="KW-0560">Oxidoreductase</keyword>
<comment type="caution">
    <text evidence="2">The sequence shown here is derived from an EMBL/GenBank/DDBJ whole genome shotgun (WGS) entry which is preliminary data.</text>
</comment>
<dbReference type="GO" id="GO:0018669">
    <property type="term" value="F:3-hydroxybenzoate 6-monooxygenase activity"/>
    <property type="evidence" value="ECO:0007669"/>
    <property type="project" value="UniProtKB-EC"/>
</dbReference>
<dbReference type="PANTHER" id="PTHR46865">
    <property type="entry name" value="OXIDOREDUCTASE-RELATED"/>
    <property type="match status" value="1"/>
</dbReference>
<protein>
    <submittedName>
        <fullName evidence="2">3-hydroxybenzoate 6-hydroxylase 1</fullName>
        <ecNumber evidence="2">1.14.13.24</ecNumber>
    </submittedName>
</protein>
<dbReference type="OrthoDB" id="3356051at2"/>
<dbReference type="Gene3D" id="2.30.110.10">
    <property type="entry name" value="Electron Transport, Fmn-binding Protein, Chain A"/>
    <property type="match status" value="1"/>
</dbReference>
<dbReference type="Pfam" id="PF04075">
    <property type="entry name" value="F420H2_quin_red"/>
    <property type="match status" value="1"/>
</dbReference>
<dbReference type="EMBL" id="JYNX01000022">
    <property type="protein sequence ID" value="KMO83580.1"/>
    <property type="molecule type" value="Genomic_DNA"/>
</dbReference>
<proteinExistence type="predicted"/>
<dbReference type="InterPro" id="IPR002938">
    <property type="entry name" value="FAD-bd"/>
</dbReference>
<reference evidence="2" key="1">
    <citation type="journal article" date="2015" name="Genome Biol. Evol.">
        <title>Characterization of Three Mycobacterium spp. with Potential Use in Bioremediation by Genome Sequencing and Comparative Genomics.</title>
        <authorList>
            <person name="Das S."/>
            <person name="Pettersson B.M."/>
            <person name="Behra P.R."/>
            <person name="Ramesh M."/>
            <person name="Dasgupta S."/>
            <person name="Bhattacharya A."/>
            <person name="Kirsebom L.A."/>
        </authorList>
    </citation>
    <scope>NUCLEOTIDE SEQUENCE [LARGE SCALE GENOMIC DNA]</scope>
    <source>
        <strain evidence="2">DSM 44219</strain>
    </source>
</reference>
<dbReference type="PANTHER" id="PTHR46865:SF8">
    <property type="entry name" value="POSSIBLE OXIDOREDUCTASE"/>
    <property type="match status" value="1"/>
</dbReference>
<dbReference type="Gene3D" id="3.50.50.60">
    <property type="entry name" value="FAD/NAD(P)-binding domain"/>
    <property type="match status" value="1"/>
</dbReference>
<accession>A0A0J6WJU4</accession>
<keyword evidence="3" id="KW-1185">Reference proteome</keyword>
<gene>
    <name evidence="2" type="primary">xlnD_1</name>
    <name evidence="2" type="ORF">MCHUDSM44219_01144</name>
</gene>
<dbReference type="Proteomes" id="UP000036176">
    <property type="component" value="Unassembled WGS sequence"/>
</dbReference>
<dbReference type="Pfam" id="PF01494">
    <property type="entry name" value="FAD_binding_3"/>
    <property type="match status" value="1"/>
</dbReference>
<dbReference type="PATRIC" id="fig|1800.3.peg.1149"/>
<dbReference type="InterPro" id="IPR036188">
    <property type="entry name" value="FAD/NAD-bd_sf"/>
</dbReference>
<dbReference type="PRINTS" id="PR00420">
    <property type="entry name" value="RNGMNOXGNASE"/>
</dbReference>
<dbReference type="EC" id="1.14.13.24" evidence="2"/>